<dbReference type="Pfam" id="PF06580">
    <property type="entry name" value="His_kinase"/>
    <property type="match status" value="1"/>
</dbReference>
<evidence type="ECO:0000256" key="6">
    <source>
        <dbReference type="ARBA" id="ARBA00023136"/>
    </source>
</evidence>
<accession>A0A3G9J4S4</accession>
<keyword evidence="3" id="KW-0597">Phosphoprotein</keyword>
<sequence>MLLYFSLLVLTPLIIIILLSYATFTRSMGEEIKKSIQQSINYEVDKLEVYYSVLTELTNNIVNYEELWRLLEKQDSIAKDDDSAVTVNKLDISESLRILKNSRNDVMDIGLFTKSGGVFHSVLYDYNPGSIFLKESKLLQSSWYQDFNNHGLVRGIYRSSEDRMVFLSRINNPRTFTDFYGTLIYELDIKFFDQIFQENANQYQSSIYLFNEQDELIYSKGDAIASQKLQVIRSSDIAAMAKNSNKYLVVSKHSHSTNWSTYEVVPYKTMMKDANSLRNTSFLLVLVSYFAAVCVTFFLGHQVVRPLKKLMIAMRQLGSGFQGITMKVNGPVEVQEITKRFNTMELQIGRLITNVVEEQQKVREADLSALQAQIHPHFLYNTLNLIVFLARKNKVNEIQSLTGSLIEFLQNSLKTNRFVDTIANELRMIEHYVLLHQHRAEGKVSLFIEADLDLLGIHIPKFILQPLVENAIFHGIYPKDGHGSIRIVVQRIGNLCEIRVIDDGVGLNSQLIPEPHKGLGMKNVRQRFLNYFSEGNSGMDVASKPGIGTVIVLFFQITQLGQVVMKDEDRTDRG</sequence>
<evidence type="ECO:0000313" key="11">
    <source>
        <dbReference type="EMBL" id="BBH19733.1"/>
    </source>
</evidence>
<evidence type="ECO:0000256" key="4">
    <source>
        <dbReference type="ARBA" id="ARBA00022679"/>
    </source>
</evidence>
<dbReference type="PANTHER" id="PTHR34220">
    <property type="entry name" value="SENSOR HISTIDINE KINASE YPDA"/>
    <property type="match status" value="1"/>
</dbReference>
<keyword evidence="7" id="KW-0812">Transmembrane</keyword>
<proteinExistence type="predicted"/>
<protein>
    <submittedName>
        <fullName evidence="11">Histidine kinase</fullName>
    </submittedName>
</protein>
<dbReference type="InterPro" id="IPR010559">
    <property type="entry name" value="Sig_transdc_His_kin_internal"/>
</dbReference>
<dbReference type="Pfam" id="PF02518">
    <property type="entry name" value="HATPase_c"/>
    <property type="match status" value="1"/>
</dbReference>
<name>A0A3G9J4S4_9BACL</name>
<dbReference type="Gene3D" id="6.10.340.10">
    <property type="match status" value="1"/>
</dbReference>
<evidence type="ECO:0000259" key="9">
    <source>
        <dbReference type="Pfam" id="PF02518"/>
    </source>
</evidence>
<keyword evidence="12" id="KW-1185">Reference proteome</keyword>
<evidence type="ECO:0000259" key="8">
    <source>
        <dbReference type="Pfam" id="PF00672"/>
    </source>
</evidence>
<keyword evidence="6 7" id="KW-0472">Membrane</keyword>
<dbReference type="InterPro" id="IPR003594">
    <property type="entry name" value="HATPase_dom"/>
</dbReference>
<comment type="subcellular location">
    <subcellularLocation>
        <location evidence="1">Cell membrane</location>
        <topology evidence="1">Multi-pass membrane protein</topology>
    </subcellularLocation>
</comment>
<evidence type="ECO:0000259" key="10">
    <source>
        <dbReference type="Pfam" id="PF06580"/>
    </source>
</evidence>
<dbReference type="AlphaFoldDB" id="A0A3G9J4S4"/>
<evidence type="ECO:0000256" key="2">
    <source>
        <dbReference type="ARBA" id="ARBA00022475"/>
    </source>
</evidence>
<keyword evidence="5 11" id="KW-0418">Kinase</keyword>
<dbReference type="InterPro" id="IPR003660">
    <property type="entry name" value="HAMP_dom"/>
</dbReference>
<dbReference type="KEGG" id="pbk:Back11_10780"/>
<dbReference type="RefSeq" id="WP_164522682.1">
    <property type="nucleotide sequence ID" value="NZ_AP019308.1"/>
</dbReference>
<evidence type="ECO:0000256" key="3">
    <source>
        <dbReference type="ARBA" id="ARBA00022553"/>
    </source>
</evidence>
<evidence type="ECO:0000313" key="12">
    <source>
        <dbReference type="Proteomes" id="UP000275368"/>
    </source>
</evidence>
<dbReference type="InterPro" id="IPR036890">
    <property type="entry name" value="HATPase_C_sf"/>
</dbReference>
<evidence type="ECO:0000256" key="5">
    <source>
        <dbReference type="ARBA" id="ARBA00022777"/>
    </source>
</evidence>
<feature type="transmembrane region" description="Helical" evidence="7">
    <location>
        <begin position="280"/>
        <end position="300"/>
    </location>
</feature>
<feature type="domain" description="Histidine kinase/HSP90-like ATPase" evidence="9">
    <location>
        <begin position="463"/>
        <end position="557"/>
    </location>
</feature>
<feature type="domain" description="Signal transduction histidine kinase internal region" evidence="10">
    <location>
        <begin position="365"/>
        <end position="442"/>
    </location>
</feature>
<dbReference type="Pfam" id="PF00672">
    <property type="entry name" value="HAMP"/>
    <property type="match status" value="1"/>
</dbReference>
<keyword evidence="2" id="KW-1003">Cell membrane</keyword>
<gene>
    <name evidence="11" type="ORF">Back11_10780</name>
</gene>
<keyword evidence="7" id="KW-1133">Transmembrane helix</keyword>
<evidence type="ECO:0000256" key="1">
    <source>
        <dbReference type="ARBA" id="ARBA00004651"/>
    </source>
</evidence>
<dbReference type="InterPro" id="IPR050640">
    <property type="entry name" value="Bact_2-comp_sensor_kinase"/>
</dbReference>
<dbReference type="SUPFAM" id="SSF55874">
    <property type="entry name" value="ATPase domain of HSP90 chaperone/DNA topoisomerase II/histidine kinase"/>
    <property type="match status" value="1"/>
</dbReference>
<evidence type="ECO:0000256" key="7">
    <source>
        <dbReference type="SAM" id="Phobius"/>
    </source>
</evidence>
<dbReference type="PANTHER" id="PTHR34220:SF7">
    <property type="entry name" value="SENSOR HISTIDINE KINASE YPDA"/>
    <property type="match status" value="1"/>
</dbReference>
<feature type="domain" description="HAMP" evidence="8">
    <location>
        <begin position="298"/>
        <end position="344"/>
    </location>
</feature>
<dbReference type="GO" id="GO:0000155">
    <property type="term" value="F:phosphorelay sensor kinase activity"/>
    <property type="evidence" value="ECO:0007669"/>
    <property type="project" value="InterPro"/>
</dbReference>
<dbReference type="EMBL" id="AP019308">
    <property type="protein sequence ID" value="BBH19733.1"/>
    <property type="molecule type" value="Genomic_DNA"/>
</dbReference>
<reference evidence="11 12" key="1">
    <citation type="submission" date="2018-11" db="EMBL/GenBank/DDBJ databases">
        <title>Complete genome sequence of Paenibacillus baekrokdamisoli strain KCTC 33723.</title>
        <authorList>
            <person name="Kang S.W."/>
            <person name="Lee K.C."/>
            <person name="Kim K.K."/>
            <person name="Kim J.S."/>
            <person name="Kim D.S."/>
            <person name="Ko S.H."/>
            <person name="Yang S.H."/>
            <person name="Lee J.S."/>
        </authorList>
    </citation>
    <scope>NUCLEOTIDE SEQUENCE [LARGE SCALE GENOMIC DNA]</scope>
    <source>
        <strain evidence="11 12">KCTC 33723</strain>
    </source>
</reference>
<dbReference type="GO" id="GO:0005886">
    <property type="term" value="C:plasma membrane"/>
    <property type="evidence" value="ECO:0007669"/>
    <property type="project" value="UniProtKB-SubCell"/>
</dbReference>
<keyword evidence="4" id="KW-0808">Transferase</keyword>
<feature type="transmembrane region" description="Helical" evidence="7">
    <location>
        <begin position="6"/>
        <end position="24"/>
    </location>
</feature>
<organism evidence="11 12">
    <name type="scientific">Paenibacillus baekrokdamisoli</name>
    <dbReference type="NCBI Taxonomy" id="1712516"/>
    <lineage>
        <taxon>Bacteria</taxon>
        <taxon>Bacillati</taxon>
        <taxon>Bacillota</taxon>
        <taxon>Bacilli</taxon>
        <taxon>Bacillales</taxon>
        <taxon>Paenibacillaceae</taxon>
        <taxon>Paenibacillus</taxon>
    </lineage>
</organism>
<dbReference type="Proteomes" id="UP000275368">
    <property type="component" value="Chromosome"/>
</dbReference>
<dbReference type="CDD" id="cd06225">
    <property type="entry name" value="HAMP"/>
    <property type="match status" value="1"/>
</dbReference>
<dbReference type="Gene3D" id="3.30.565.10">
    <property type="entry name" value="Histidine kinase-like ATPase, C-terminal domain"/>
    <property type="match status" value="1"/>
</dbReference>